<protein>
    <submittedName>
        <fullName evidence="3">Luciferase family oxidoreductase, group 1</fullName>
    </submittedName>
</protein>
<comment type="similarity">
    <text evidence="1">To bacterial alkanal monooxygenase alpha and beta chains.</text>
</comment>
<gene>
    <name evidence="3" type="ORF">SAMN04488115_102556</name>
</gene>
<dbReference type="EMBL" id="FNUY01000002">
    <property type="protein sequence ID" value="SEF94389.1"/>
    <property type="molecule type" value="Genomic_DNA"/>
</dbReference>
<organism evidence="3 4">
    <name type="scientific">Bosea lathyri</name>
    <dbReference type="NCBI Taxonomy" id="1036778"/>
    <lineage>
        <taxon>Bacteria</taxon>
        <taxon>Pseudomonadati</taxon>
        <taxon>Pseudomonadota</taxon>
        <taxon>Alphaproteobacteria</taxon>
        <taxon>Hyphomicrobiales</taxon>
        <taxon>Boseaceae</taxon>
        <taxon>Bosea</taxon>
    </lineage>
</organism>
<dbReference type="GO" id="GO:0005829">
    <property type="term" value="C:cytosol"/>
    <property type="evidence" value="ECO:0007669"/>
    <property type="project" value="TreeGrafter"/>
</dbReference>
<dbReference type="PANTHER" id="PTHR30137">
    <property type="entry name" value="LUCIFERASE-LIKE MONOOXYGENASE"/>
    <property type="match status" value="1"/>
</dbReference>
<dbReference type="InterPro" id="IPR011251">
    <property type="entry name" value="Luciferase-like_dom"/>
</dbReference>
<dbReference type="Pfam" id="PF00296">
    <property type="entry name" value="Bac_luciferase"/>
    <property type="match status" value="1"/>
</dbReference>
<dbReference type="InterPro" id="IPR036661">
    <property type="entry name" value="Luciferase-like_sf"/>
</dbReference>
<dbReference type="InterPro" id="IPR050766">
    <property type="entry name" value="Bact_Lucif_Oxidored"/>
</dbReference>
<evidence type="ECO:0000259" key="2">
    <source>
        <dbReference type="Pfam" id="PF00296"/>
    </source>
</evidence>
<dbReference type="InterPro" id="IPR019949">
    <property type="entry name" value="CmoO-like"/>
</dbReference>
<dbReference type="Proteomes" id="UP000236743">
    <property type="component" value="Unassembled WGS sequence"/>
</dbReference>
<dbReference type="AlphaFoldDB" id="A0A1H5W4F9"/>
<sequence length="352" mass="37678">MEVPALVGSARRASVKFAMAYRLSLLDKSPILDGESASSALSRTVALAQKAERWGFHRFWLAEHHGMIGLASSAPEILVSYILANTSRIRVGSGGVLLQHYSPYKVAESFNLLAALAPGRVDLGIGKAPGGLPLSTKALQWHHGPDNKTELAEQLRQLNGFLDRRIDADHPLSGALAAPIPPTPPERFLLGASPDSARLAAEHGWSFVFAGQLNGDPEAIERSFDAYAGAGGKGELLLALAVLAAETQDEAERLVSGVKIVRLHLSSGQSVNLGSEEQAIEFARQSGADSYRTEIRRPSILAGTAAHIRRELDALHRRFGVREFILDTPVAAKSERLASIALLADEILAVDA</sequence>
<feature type="domain" description="Luciferase-like" evidence="2">
    <location>
        <begin position="36"/>
        <end position="318"/>
    </location>
</feature>
<evidence type="ECO:0000313" key="4">
    <source>
        <dbReference type="Proteomes" id="UP000236743"/>
    </source>
</evidence>
<dbReference type="SUPFAM" id="SSF51679">
    <property type="entry name" value="Bacterial luciferase-like"/>
    <property type="match status" value="1"/>
</dbReference>
<dbReference type="Gene3D" id="3.20.20.30">
    <property type="entry name" value="Luciferase-like domain"/>
    <property type="match status" value="1"/>
</dbReference>
<evidence type="ECO:0000256" key="1">
    <source>
        <dbReference type="ARBA" id="ARBA00007789"/>
    </source>
</evidence>
<proteinExistence type="predicted"/>
<reference evidence="3 4" key="1">
    <citation type="submission" date="2016-10" db="EMBL/GenBank/DDBJ databases">
        <authorList>
            <person name="de Groot N.N."/>
        </authorList>
    </citation>
    <scope>NUCLEOTIDE SEQUENCE [LARGE SCALE GENOMIC DNA]</scope>
    <source>
        <strain evidence="3 4">DSM 26656</strain>
    </source>
</reference>
<accession>A0A1H5W4F9</accession>
<dbReference type="GO" id="GO:0016705">
    <property type="term" value="F:oxidoreductase activity, acting on paired donors, with incorporation or reduction of molecular oxygen"/>
    <property type="evidence" value="ECO:0007669"/>
    <property type="project" value="InterPro"/>
</dbReference>
<keyword evidence="4" id="KW-1185">Reference proteome</keyword>
<dbReference type="NCBIfam" id="TIGR03558">
    <property type="entry name" value="oxido_grp_1"/>
    <property type="match status" value="1"/>
</dbReference>
<dbReference type="PANTHER" id="PTHR30137:SF20">
    <property type="entry name" value="N-ACETYL-S-ALKYLCYSTEINE MONOOXYGENASE"/>
    <property type="match status" value="1"/>
</dbReference>
<name>A0A1H5W4F9_9HYPH</name>
<evidence type="ECO:0000313" key="3">
    <source>
        <dbReference type="EMBL" id="SEF94389.1"/>
    </source>
</evidence>